<dbReference type="PROSITE" id="PS50206">
    <property type="entry name" value="RHODANESE_3"/>
    <property type="match status" value="1"/>
</dbReference>
<dbReference type="Pfam" id="PF00581">
    <property type="entry name" value="Rhodanese"/>
    <property type="match status" value="1"/>
</dbReference>
<dbReference type="PANTHER" id="PTHR43855:SF1">
    <property type="entry name" value="THIOSULFATE SULFURTRANSFERASE"/>
    <property type="match status" value="1"/>
</dbReference>
<dbReference type="InterPro" id="IPR036873">
    <property type="entry name" value="Rhodanese-like_dom_sf"/>
</dbReference>
<evidence type="ECO:0000259" key="3">
    <source>
        <dbReference type="PROSITE" id="PS50206"/>
    </source>
</evidence>
<dbReference type="SMART" id="SM00450">
    <property type="entry name" value="RHOD"/>
    <property type="match status" value="1"/>
</dbReference>
<dbReference type="PANTHER" id="PTHR43855">
    <property type="entry name" value="THIOSULFATE SULFURTRANSFERASE"/>
    <property type="match status" value="1"/>
</dbReference>
<name>A0A382BYL5_9ZZZZ</name>
<dbReference type="CDD" id="cd01448">
    <property type="entry name" value="TST_Repeat_1"/>
    <property type="match status" value="1"/>
</dbReference>
<accession>A0A382BYL5</accession>
<dbReference type="AlphaFoldDB" id="A0A382BYL5"/>
<dbReference type="Gene3D" id="3.40.250.10">
    <property type="entry name" value="Rhodanese-like domain"/>
    <property type="match status" value="1"/>
</dbReference>
<evidence type="ECO:0000256" key="1">
    <source>
        <dbReference type="ARBA" id="ARBA00022737"/>
    </source>
</evidence>
<gene>
    <name evidence="4" type="ORF">METZ01_LOCUS171007</name>
</gene>
<feature type="region of interest" description="Disordered" evidence="2">
    <location>
        <begin position="175"/>
        <end position="194"/>
    </location>
</feature>
<organism evidence="4">
    <name type="scientific">marine metagenome</name>
    <dbReference type="NCBI Taxonomy" id="408172"/>
    <lineage>
        <taxon>unclassified sequences</taxon>
        <taxon>metagenomes</taxon>
        <taxon>ecological metagenomes</taxon>
    </lineage>
</organism>
<keyword evidence="1" id="KW-0677">Repeat</keyword>
<proteinExistence type="predicted"/>
<feature type="domain" description="Rhodanese" evidence="3">
    <location>
        <begin position="37"/>
        <end position="127"/>
    </location>
</feature>
<evidence type="ECO:0000313" key="4">
    <source>
        <dbReference type="EMBL" id="SVB18153.1"/>
    </source>
</evidence>
<dbReference type="SUPFAM" id="SSF52821">
    <property type="entry name" value="Rhodanese/Cell cycle control phosphatase"/>
    <property type="match status" value="2"/>
</dbReference>
<dbReference type="InterPro" id="IPR051126">
    <property type="entry name" value="Thiosulfate_sulfurtransferase"/>
</dbReference>
<protein>
    <recommendedName>
        <fullName evidence="3">Rhodanese domain-containing protein</fullName>
    </recommendedName>
</protein>
<sequence length="194" mass="22111">MDINSDKLVTTTWLAENLEDPNIRILEIGRDERGEIYSEGHIPNAVFWFWKDKLWHNSDREFASPVEIARYLGEIGTTEKSKIILYGDPIQYGTYGLWVLTMAGFNNVYLLDGGRTKWVAEGRCLSKIIPQFEPYEVISSGANLSTRIGRDEVLKNLKDSKRVLVDARSREEYMGERVSPPGGFDHGAERVGRI</sequence>
<evidence type="ECO:0000256" key="2">
    <source>
        <dbReference type="SAM" id="MobiDB-lite"/>
    </source>
</evidence>
<dbReference type="InterPro" id="IPR001763">
    <property type="entry name" value="Rhodanese-like_dom"/>
</dbReference>
<reference evidence="4" key="1">
    <citation type="submission" date="2018-05" db="EMBL/GenBank/DDBJ databases">
        <authorList>
            <person name="Lanie J.A."/>
            <person name="Ng W.-L."/>
            <person name="Kazmierczak K.M."/>
            <person name="Andrzejewski T.M."/>
            <person name="Davidsen T.M."/>
            <person name="Wayne K.J."/>
            <person name="Tettelin H."/>
            <person name="Glass J.I."/>
            <person name="Rusch D."/>
            <person name="Podicherti R."/>
            <person name="Tsui H.-C.T."/>
            <person name="Winkler M.E."/>
        </authorList>
    </citation>
    <scope>NUCLEOTIDE SEQUENCE</scope>
</reference>
<feature type="non-terminal residue" evidence="4">
    <location>
        <position position="194"/>
    </location>
</feature>
<dbReference type="EMBL" id="UINC01031696">
    <property type="protein sequence ID" value="SVB18153.1"/>
    <property type="molecule type" value="Genomic_DNA"/>
</dbReference>